<evidence type="ECO:0000313" key="2">
    <source>
        <dbReference type="Proteomes" id="UP001164250"/>
    </source>
</evidence>
<protein>
    <submittedName>
        <fullName evidence="1">Uncharacterized protein</fullName>
    </submittedName>
</protein>
<comment type="caution">
    <text evidence="1">The sequence shown here is derived from an EMBL/GenBank/DDBJ whole genome shotgun (WGS) entry which is preliminary data.</text>
</comment>
<organism evidence="1 2">
    <name type="scientific">Pistacia atlantica</name>
    <dbReference type="NCBI Taxonomy" id="434234"/>
    <lineage>
        <taxon>Eukaryota</taxon>
        <taxon>Viridiplantae</taxon>
        <taxon>Streptophyta</taxon>
        <taxon>Embryophyta</taxon>
        <taxon>Tracheophyta</taxon>
        <taxon>Spermatophyta</taxon>
        <taxon>Magnoliopsida</taxon>
        <taxon>eudicotyledons</taxon>
        <taxon>Gunneridae</taxon>
        <taxon>Pentapetalae</taxon>
        <taxon>rosids</taxon>
        <taxon>malvids</taxon>
        <taxon>Sapindales</taxon>
        <taxon>Anacardiaceae</taxon>
        <taxon>Pistacia</taxon>
    </lineage>
</organism>
<reference evidence="2" key="1">
    <citation type="journal article" date="2023" name="G3 (Bethesda)">
        <title>Genome assembly and association tests identify interacting loci associated with vigor, precocity, and sex in interspecific pistachio rootstocks.</title>
        <authorList>
            <person name="Palmer W."/>
            <person name="Jacygrad E."/>
            <person name="Sagayaradj S."/>
            <person name="Cavanaugh K."/>
            <person name="Han R."/>
            <person name="Bertier L."/>
            <person name="Beede B."/>
            <person name="Kafkas S."/>
            <person name="Golino D."/>
            <person name="Preece J."/>
            <person name="Michelmore R."/>
        </authorList>
    </citation>
    <scope>NUCLEOTIDE SEQUENCE [LARGE SCALE GENOMIC DNA]</scope>
</reference>
<proteinExistence type="predicted"/>
<dbReference type="Proteomes" id="UP001164250">
    <property type="component" value="Chromosome 9"/>
</dbReference>
<keyword evidence="2" id="KW-1185">Reference proteome</keyword>
<evidence type="ECO:0000313" key="1">
    <source>
        <dbReference type="EMBL" id="KAJ0088732.1"/>
    </source>
</evidence>
<name>A0ACC1APZ1_9ROSI</name>
<accession>A0ACC1APZ1</accession>
<sequence>MQSINTSNDVMTLSVSPKTQLQEEKEMELVLKEEAARHFSHHHPMERSNSPVAGAITCSGCSLKIVSGKDYYRCKICPFFLHQVCYNMPRKTRHPGHPAHYLNLLVMPSSAKGSFKCKACAQNVTGFYYNCAECGIFYHILCFALPLFIVINSHSHTLKLEFSLPYDFECDLCQEPGNKGWLYRCNLCEFDTHLVCAINNRRAQSTHHQLAPFPDPLTRQIVYSSASSLIETNRKMEYDSESNELMQLVAQGIRERMRQKPGAFQIKQDISAVTPDPGENLEHQDHSSLLSADLSTLTSYQLSDSCFSIDIARSYSSYDPQQNQENNEAGNKNPEVVQDLKNKVMLRNDSMLDRITSNLEPGKQENNGAAGFSFQYKGSQINLLNEYSSQNKMNRENETRSDLGIKDQSPRSEREKTCCSKLFQCFYHQGYEREIP</sequence>
<gene>
    <name evidence="1" type="ORF">Patl1_32943</name>
</gene>
<dbReference type="EMBL" id="CM047905">
    <property type="protein sequence ID" value="KAJ0088732.1"/>
    <property type="molecule type" value="Genomic_DNA"/>
</dbReference>